<dbReference type="PROSITE" id="PS00290">
    <property type="entry name" value="IG_MHC"/>
    <property type="match status" value="1"/>
</dbReference>
<keyword evidence="4" id="KW-0732">Signal</keyword>
<evidence type="ECO:0000256" key="5">
    <source>
        <dbReference type="ARBA" id="ARBA00022859"/>
    </source>
</evidence>
<dbReference type="InterPro" id="IPR036179">
    <property type="entry name" value="Ig-like_dom_sf"/>
</dbReference>
<dbReference type="InterPro" id="IPR003006">
    <property type="entry name" value="Ig/MHC_CS"/>
</dbReference>
<keyword evidence="3" id="KW-0812">Transmembrane</keyword>
<comment type="caution">
    <text evidence="12">The sequence shown here is derived from an EMBL/GenBank/DDBJ whole genome shotgun (WGS) entry which is preliminary data.</text>
</comment>
<keyword evidence="5" id="KW-0391">Immunity</keyword>
<dbReference type="InterPro" id="IPR011162">
    <property type="entry name" value="MHC_I/II-like_Ag-recog"/>
</dbReference>
<evidence type="ECO:0000256" key="1">
    <source>
        <dbReference type="ARBA" id="ARBA00004479"/>
    </source>
</evidence>
<evidence type="ECO:0000256" key="2">
    <source>
        <dbReference type="ARBA" id="ARBA00022451"/>
    </source>
</evidence>
<dbReference type="InterPro" id="IPR037055">
    <property type="entry name" value="MHC_I-like_Ag-recog_sf"/>
</dbReference>
<comment type="similarity">
    <text evidence="10">Belongs to the MHC class I family.</text>
</comment>
<dbReference type="InterPro" id="IPR011161">
    <property type="entry name" value="MHC_I-like_Ag-recog"/>
</dbReference>
<name>A0ABQ7TLT9_PHRPL</name>
<keyword evidence="7" id="KW-0472">Membrane</keyword>
<protein>
    <recommendedName>
        <fullName evidence="11">Ig-like domain-containing protein</fullName>
    </recommendedName>
</protein>
<dbReference type="PANTHER" id="PTHR16675">
    <property type="entry name" value="MHC CLASS I-RELATED"/>
    <property type="match status" value="1"/>
</dbReference>
<gene>
    <name evidence="12" type="ORF">JD844_013912</name>
</gene>
<evidence type="ECO:0000259" key="11">
    <source>
        <dbReference type="PROSITE" id="PS50835"/>
    </source>
</evidence>
<feature type="domain" description="Ig-like" evidence="11">
    <location>
        <begin position="117"/>
        <end position="205"/>
    </location>
</feature>
<evidence type="ECO:0000313" key="12">
    <source>
        <dbReference type="EMBL" id="KAH0630654.1"/>
    </source>
</evidence>
<keyword evidence="2" id="KW-0490">MHC I</keyword>
<dbReference type="InterPro" id="IPR013783">
    <property type="entry name" value="Ig-like_fold"/>
</dbReference>
<dbReference type="PRINTS" id="PR01638">
    <property type="entry name" value="MHCCLASSI"/>
</dbReference>
<dbReference type="InterPro" id="IPR001039">
    <property type="entry name" value="MHC_I_a_a1/a2"/>
</dbReference>
<accession>A0ABQ7TLT9</accession>
<dbReference type="InterPro" id="IPR050208">
    <property type="entry name" value="MHC_class-I_related"/>
</dbReference>
<dbReference type="Gene3D" id="2.60.40.10">
    <property type="entry name" value="Immunoglobulins"/>
    <property type="match status" value="1"/>
</dbReference>
<dbReference type="PROSITE" id="PS50835">
    <property type="entry name" value="IG_LIKE"/>
    <property type="match status" value="1"/>
</dbReference>
<dbReference type="EMBL" id="JAIPUX010000439">
    <property type="protein sequence ID" value="KAH0630654.1"/>
    <property type="molecule type" value="Genomic_DNA"/>
</dbReference>
<keyword evidence="9" id="KW-0325">Glycoprotein</keyword>
<dbReference type="Proteomes" id="UP000826234">
    <property type="component" value="Unassembled WGS sequence"/>
</dbReference>
<proteinExistence type="inferred from homology"/>
<dbReference type="SUPFAM" id="SSF54452">
    <property type="entry name" value="MHC antigen-recognition domain"/>
    <property type="match status" value="1"/>
</dbReference>
<evidence type="ECO:0000256" key="4">
    <source>
        <dbReference type="ARBA" id="ARBA00022729"/>
    </source>
</evidence>
<organism evidence="12 13">
    <name type="scientific">Phrynosoma platyrhinos</name>
    <name type="common">Desert horned lizard</name>
    <dbReference type="NCBI Taxonomy" id="52577"/>
    <lineage>
        <taxon>Eukaryota</taxon>
        <taxon>Metazoa</taxon>
        <taxon>Chordata</taxon>
        <taxon>Craniata</taxon>
        <taxon>Vertebrata</taxon>
        <taxon>Euteleostomi</taxon>
        <taxon>Lepidosauria</taxon>
        <taxon>Squamata</taxon>
        <taxon>Bifurcata</taxon>
        <taxon>Unidentata</taxon>
        <taxon>Episquamata</taxon>
        <taxon>Toxicofera</taxon>
        <taxon>Iguania</taxon>
        <taxon>Phrynosomatidae</taxon>
        <taxon>Phrynosomatinae</taxon>
        <taxon>Phrynosoma</taxon>
    </lineage>
</organism>
<evidence type="ECO:0000256" key="9">
    <source>
        <dbReference type="ARBA" id="ARBA00023180"/>
    </source>
</evidence>
<dbReference type="Gene3D" id="3.30.500.10">
    <property type="entry name" value="MHC class I-like antigen recognition-like"/>
    <property type="match status" value="1"/>
</dbReference>
<reference evidence="12 13" key="1">
    <citation type="journal article" date="2022" name="Gigascience">
        <title>A chromosome-level genome assembly and annotation of the desert horned lizard, Phrynosoma platyrhinos, provides insight into chromosomal rearrangements among reptiles.</title>
        <authorList>
            <person name="Koochekian N."/>
            <person name="Ascanio A."/>
            <person name="Farleigh K."/>
            <person name="Card D.C."/>
            <person name="Schield D.R."/>
            <person name="Castoe T.A."/>
            <person name="Jezkova T."/>
        </authorList>
    </citation>
    <scope>NUCLEOTIDE SEQUENCE [LARGE SCALE GENOMIC DNA]</scope>
    <source>
        <strain evidence="12">NK-2021</strain>
    </source>
</reference>
<evidence type="ECO:0000256" key="3">
    <source>
        <dbReference type="ARBA" id="ARBA00022692"/>
    </source>
</evidence>
<dbReference type="InterPro" id="IPR003597">
    <property type="entry name" value="Ig_C1-set"/>
</dbReference>
<dbReference type="Pfam" id="PF00129">
    <property type="entry name" value="MHC_I"/>
    <property type="match status" value="1"/>
</dbReference>
<evidence type="ECO:0000256" key="7">
    <source>
        <dbReference type="ARBA" id="ARBA00023136"/>
    </source>
</evidence>
<keyword evidence="8" id="KW-1015">Disulfide bond</keyword>
<keyword evidence="13" id="KW-1185">Reference proteome</keyword>
<evidence type="ECO:0000256" key="10">
    <source>
        <dbReference type="RuleBase" id="RU004439"/>
    </source>
</evidence>
<evidence type="ECO:0000256" key="6">
    <source>
        <dbReference type="ARBA" id="ARBA00022989"/>
    </source>
</evidence>
<dbReference type="InterPro" id="IPR007110">
    <property type="entry name" value="Ig-like_dom"/>
</dbReference>
<dbReference type="SMART" id="SM00407">
    <property type="entry name" value="IGc1"/>
    <property type="match status" value="1"/>
</dbReference>
<keyword evidence="6" id="KW-1133">Transmembrane helix</keyword>
<evidence type="ECO:0000256" key="8">
    <source>
        <dbReference type="ARBA" id="ARBA00023157"/>
    </source>
</evidence>
<dbReference type="SUPFAM" id="SSF48726">
    <property type="entry name" value="Immunoglobulin"/>
    <property type="match status" value="1"/>
</dbReference>
<comment type="subcellular location">
    <subcellularLocation>
        <location evidence="1">Membrane</location>
        <topology evidence="1">Single-pass type I membrane protein</topology>
    </subcellularLocation>
</comment>
<dbReference type="Pfam" id="PF07654">
    <property type="entry name" value="C1-set"/>
    <property type="match status" value="1"/>
</dbReference>
<evidence type="ECO:0000313" key="13">
    <source>
        <dbReference type="Proteomes" id="UP000826234"/>
    </source>
</evidence>
<dbReference type="PANTHER" id="PTHR16675:SF242">
    <property type="entry name" value="MAJOR HISTOCOMPATIBILITY COMPLEX CLASS I-RELATED GENE PROTEIN"/>
    <property type="match status" value="1"/>
</dbReference>
<dbReference type="CDD" id="cd07698">
    <property type="entry name" value="IgC1_MHC_I_alpha3"/>
    <property type="match status" value="1"/>
</dbReference>
<sequence length="251" mass="28827">MVGCELRKDGSKGGYQQYAYDGKTYIKFDKETLTWSAADVPAQITKRKWEADSGFSQYRKAFLEEECIGWLKKYLEYGKETLLRTGNPSSVSIAAYALPSIWKGPLLILMLFFADPPKVKVTRKADYDNMETLICRVDGFYPKDIDIVWTKDGEVWIQDTFHTLPSPNSDGTYSTWLTVKIDPKERERYKCHVEHDGLPEHVDLAWEEPEKCHDGYKAASVSDQGSSSSERDLAYSLSLNLIYKQLRTLKY</sequence>